<evidence type="ECO:0000256" key="3">
    <source>
        <dbReference type="RuleBase" id="RU003560"/>
    </source>
</evidence>
<dbReference type="InterPro" id="IPR015421">
    <property type="entry name" value="PyrdxlP-dep_Trfase_major"/>
</dbReference>
<reference evidence="4" key="1">
    <citation type="submission" date="2016-12" db="EMBL/GenBank/DDBJ databases">
        <title>The genomes of Aspergillus section Nigri reveals drivers in fungal speciation.</title>
        <authorList>
            <consortium name="DOE Joint Genome Institute"/>
            <person name="Vesth T.C."/>
            <person name="Nybo J."/>
            <person name="Theobald S."/>
            <person name="Brandl J."/>
            <person name="Frisvad J.C."/>
            <person name="Nielsen K.F."/>
            <person name="Lyhne E.K."/>
            <person name="Kogle M.E."/>
            <person name="Kuo A."/>
            <person name="Riley R."/>
            <person name="Clum A."/>
            <person name="Nolan M."/>
            <person name="Lipzen A."/>
            <person name="Salamov A."/>
            <person name="Henrissat B."/>
            <person name="Wiebenga A."/>
            <person name="De vries R.P."/>
            <person name="Grigoriev I.V."/>
            <person name="Mortensen U.H."/>
            <person name="Andersen M.R."/>
            <person name="Baker S.E."/>
        </authorList>
    </citation>
    <scope>NUCLEOTIDE SEQUENCE</scope>
    <source>
        <strain evidence="4">IBT 28561</strain>
    </source>
</reference>
<proteinExistence type="inferred from homology"/>
<dbReference type="PANTHER" id="PTHR43713">
    <property type="entry name" value="GLUTAMATE-1-SEMIALDEHYDE 2,1-AMINOMUTASE"/>
    <property type="match status" value="1"/>
</dbReference>
<dbReference type="Gene3D" id="3.40.640.10">
    <property type="entry name" value="Type I PLP-dependent aspartate aminotransferase-like (Major domain)"/>
    <property type="match status" value="1"/>
</dbReference>
<dbReference type="GO" id="GO:0030170">
    <property type="term" value="F:pyridoxal phosphate binding"/>
    <property type="evidence" value="ECO:0007669"/>
    <property type="project" value="InterPro"/>
</dbReference>
<dbReference type="PANTHER" id="PTHR43713:SF3">
    <property type="entry name" value="GLUTAMATE-1-SEMIALDEHYDE 2,1-AMINOMUTASE 1, CHLOROPLASTIC-RELATED"/>
    <property type="match status" value="1"/>
</dbReference>
<keyword evidence="2 3" id="KW-0663">Pyridoxal phosphate</keyword>
<evidence type="ECO:0000256" key="1">
    <source>
        <dbReference type="ARBA" id="ARBA00001933"/>
    </source>
</evidence>
<protein>
    <submittedName>
        <fullName evidence="4">Acetylornithine aminotransferase</fullName>
    </submittedName>
</protein>
<dbReference type="VEuPathDB" id="FungiDB:P168DRAFT_245187"/>
<dbReference type="AlphaFoldDB" id="A0A2I1CQK0"/>
<name>A0A2I1CQK0_ASPC2</name>
<dbReference type="InterPro" id="IPR015422">
    <property type="entry name" value="PyrdxlP-dep_Trfase_small"/>
</dbReference>
<evidence type="ECO:0000256" key="2">
    <source>
        <dbReference type="ARBA" id="ARBA00022898"/>
    </source>
</evidence>
<dbReference type="EMBL" id="MSFM01000018">
    <property type="protein sequence ID" value="PKX99887.1"/>
    <property type="molecule type" value="Genomic_DNA"/>
</dbReference>
<keyword evidence="4" id="KW-0032">Aminotransferase</keyword>
<dbReference type="GeneID" id="36541481"/>
<gene>
    <name evidence="4" type="ORF">P168DRAFT_245187</name>
</gene>
<keyword evidence="4" id="KW-0808">Transferase</keyword>
<dbReference type="RefSeq" id="XP_024688482.1">
    <property type="nucleotide sequence ID" value="XM_024833957.1"/>
</dbReference>
<dbReference type="InterPro" id="IPR005814">
    <property type="entry name" value="Aminotrans_3"/>
</dbReference>
<dbReference type="OrthoDB" id="425114at2759"/>
<dbReference type="InterPro" id="IPR015424">
    <property type="entry name" value="PyrdxlP-dep_Trfase"/>
</dbReference>
<evidence type="ECO:0000313" key="5">
    <source>
        <dbReference type="Proteomes" id="UP000234254"/>
    </source>
</evidence>
<dbReference type="Gene3D" id="3.90.1150.10">
    <property type="entry name" value="Aspartate Aminotransferase, domain 1"/>
    <property type="match status" value="1"/>
</dbReference>
<keyword evidence="5" id="KW-1185">Reference proteome</keyword>
<comment type="similarity">
    <text evidence="3">Belongs to the class-III pyridoxal-phosphate-dependent aminotransferase family.</text>
</comment>
<comment type="caution">
    <text evidence="4">The sequence shown here is derived from an EMBL/GenBank/DDBJ whole genome shotgun (WGS) entry which is preliminary data.</text>
</comment>
<accession>A0A2I1CQK0</accession>
<sequence>MATTVATRLDQLIQQYEALHPLSKQAFERARRVLPSGNTRSSLYSDPFPLAIQSAEGSRFTTVDGIVFEDFVSDYTAGIYGHSHPVIRDAIQDALSTGFSLGGVIGKEAELAEILQRRIPSLEKVRFCNSGTEANTFAIATAIAFTQRKKILVFDKGYHGGTLNFGKADNPMNLPHQFVIGKYNDVAETKPFITQELAAILVEPMQSAGGMRPASREFLAFLRQAADEVGALLIFDEVVTTRLHYHGLQGALDIKPDMTTVGKYLGGGLPFGAFGGRAEIMDQYDISGSLSHSGTFNNNVFTMTAAVAAAKLITEPEIERLNSLGTRLRERANEMARNAGLTRLYFTGYGSTVGVHSTGDEASLLLDSFYFSMLSQGIFIGRRGFIALNLMHGEESIDRFLGAVRVFLRDHFTV</sequence>
<dbReference type="Pfam" id="PF00202">
    <property type="entry name" value="Aminotran_3"/>
    <property type="match status" value="1"/>
</dbReference>
<evidence type="ECO:0000313" key="4">
    <source>
        <dbReference type="EMBL" id="PKX99887.1"/>
    </source>
</evidence>
<organism evidence="4 5">
    <name type="scientific">Aspergillus campestris (strain IBT 28561)</name>
    <dbReference type="NCBI Taxonomy" id="1392248"/>
    <lineage>
        <taxon>Eukaryota</taxon>
        <taxon>Fungi</taxon>
        <taxon>Dikarya</taxon>
        <taxon>Ascomycota</taxon>
        <taxon>Pezizomycotina</taxon>
        <taxon>Eurotiomycetes</taxon>
        <taxon>Eurotiomycetidae</taxon>
        <taxon>Eurotiales</taxon>
        <taxon>Aspergillaceae</taxon>
        <taxon>Aspergillus</taxon>
        <taxon>Aspergillus subgen. Circumdati</taxon>
    </lineage>
</organism>
<dbReference type="Proteomes" id="UP000234254">
    <property type="component" value="Unassembled WGS sequence"/>
</dbReference>
<comment type="cofactor">
    <cofactor evidence="1">
        <name>pyridoxal 5'-phosphate</name>
        <dbReference type="ChEBI" id="CHEBI:597326"/>
    </cofactor>
</comment>
<dbReference type="SUPFAM" id="SSF53383">
    <property type="entry name" value="PLP-dependent transferases"/>
    <property type="match status" value="1"/>
</dbReference>
<dbReference type="GO" id="GO:0008483">
    <property type="term" value="F:transaminase activity"/>
    <property type="evidence" value="ECO:0007669"/>
    <property type="project" value="UniProtKB-KW"/>
</dbReference>